<dbReference type="PANTHER" id="PTHR30272">
    <property type="entry name" value="3-HYDROXYACYL-[ACYL-CARRIER-PROTEIN] DEHYDRATASE"/>
    <property type="match status" value="1"/>
</dbReference>
<dbReference type="InterPro" id="IPR029069">
    <property type="entry name" value="HotDog_dom_sf"/>
</dbReference>
<dbReference type="RefSeq" id="WP_136772146.1">
    <property type="nucleotide sequence ID" value="NZ_SUMF01000002.1"/>
</dbReference>
<accession>A0A4U0QB19</accession>
<dbReference type="Proteomes" id="UP000310016">
    <property type="component" value="Unassembled WGS sequence"/>
</dbReference>
<dbReference type="AlphaFoldDB" id="A0A4U0QB19"/>
<name>A0A4U0QB19_9NEIS</name>
<organism evidence="2 3">
    <name type="scientific">Chitiniphilus eburneus</name>
    <dbReference type="NCBI Taxonomy" id="2571148"/>
    <lineage>
        <taxon>Bacteria</taxon>
        <taxon>Pseudomonadati</taxon>
        <taxon>Pseudomonadota</taxon>
        <taxon>Betaproteobacteria</taxon>
        <taxon>Neisseriales</taxon>
        <taxon>Chitinibacteraceae</taxon>
        <taxon>Chitiniphilus</taxon>
    </lineage>
</organism>
<gene>
    <name evidence="2" type="ORF">FAZ21_04935</name>
</gene>
<dbReference type="CDD" id="cd01288">
    <property type="entry name" value="FabZ"/>
    <property type="match status" value="1"/>
</dbReference>
<dbReference type="SUPFAM" id="SSF54637">
    <property type="entry name" value="Thioesterase/thiol ester dehydrase-isomerase"/>
    <property type="match status" value="1"/>
</dbReference>
<sequence>MSDPALLDIDPLTLPVADVIPHRAPFLLIDTVTEGVPGEWASARYTVQSDNPVLRGHFPGEPVFPGVLLLENMAQTACWVMASAELAERGLYVLVRVTQSTFQQMVRPGDVLITHARLSRRLEQFSQFECDITAAGRRVASAELLVSRRAKAPQSLPQPVSSTQAERHS</sequence>
<dbReference type="GO" id="GO:0016829">
    <property type="term" value="F:lyase activity"/>
    <property type="evidence" value="ECO:0007669"/>
    <property type="project" value="UniProtKB-KW"/>
</dbReference>
<dbReference type="OrthoDB" id="9787658at2"/>
<dbReference type="NCBIfam" id="NF000582">
    <property type="entry name" value="PRK00006.1"/>
    <property type="match status" value="1"/>
</dbReference>
<dbReference type="Gene3D" id="3.10.129.10">
    <property type="entry name" value="Hotdog Thioesterase"/>
    <property type="match status" value="1"/>
</dbReference>
<keyword evidence="1" id="KW-0456">Lyase</keyword>
<evidence type="ECO:0000313" key="2">
    <source>
        <dbReference type="EMBL" id="TJZ77672.1"/>
    </source>
</evidence>
<proteinExistence type="predicted"/>
<dbReference type="PANTHER" id="PTHR30272:SF1">
    <property type="entry name" value="3-HYDROXYACYL-[ACYL-CARRIER-PROTEIN] DEHYDRATASE"/>
    <property type="match status" value="1"/>
</dbReference>
<protein>
    <submittedName>
        <fullName evidence="2">Beta-hydroxyacyl-ACP dehydratase</fullName>
    </submittedName>
</protein>
<dbReference type="Pfam" id="PF07977">
    <property type="entry name" value="FabA"/>
    <property type="match status" value="1"/>
</dbReference>
<comment type="caution">
    <text evidence="2">The sequence shown here is derived from an EMBL/GenBank/DDBJ whole genome shotgun (WGS) entry which is preliminary data.</text>
</comment>
<dbReference type="EMBL" id="SUMF01000002">
    <property type="protein sequence ID" value="TJZ77672.1"/>
    <property type="molecule type" value="Genomic_DNA"/>
</dbReference>
<dbReference type="InterPro" id="IPR013114">
    <property type="entry name" value="FabA_FabZ"/>
</dbReference>
<evidence type="ECO:0000256" key="1">
    <source>
        <dbReference type="ARBA" id="ARBA00023239"/>
    </source>
</evidence>
<keyword evidence="3" id="KW-1185">Reference proteome</keyword>
<evidence type="ECO:0000313" key="3">
    <source>
        <dbReference type="Proteomes" id="UP000310016"/>
    </source>
</evidence>
<reference evidence="2 3" key="1">
    <citation type="submission" date="2019-04" db="EMBL/GenBank/DDBJ databases">
        <title>Chitiniphilus eburnea sp. nov., a novel chitinolytic bacterium isolated from aquaculture sludge.</title>
        <authorList>
            <person name="Sheng M."/>
        </authorList>
    </citation>
    <scope>NUCLEOTIDE SEQUENCE [LARGE SCALE GENOMIC DNA]</scope>
    <source>
        <strain evidence="2 3">HX-2-15</strain>
    </source>
</reference>